<dbReference type="SUPFAM" id="SSF51735">
    <property type="entry name" value="NAD(P)-binding Rossmann-fold domains"/>
    <property type="match status" value="1"/>
</dbReference>
<sequence length="257" mass="27411">MPLIDRKVAIVTGASSGLGRAIALRYAEEGATVVIADVSEAPIEGGDTTLARILAAGGTGLFIKTDISDWADVDSLVTQTVKEFGRLDIMVNNAAIYTSTNLLETSPQQWDRVMSVNVTGFFYCCKRAAEQFLTQEPEGEARGRIINISSQHGMLACPGDFPYSVSKGAIVQMTRQIAVDHAVNMILCNAIAPGKIITGKPGVANDPDALDYSRRRTPWPRLGEPRDVAGAALFLASDMASYITGVNLMVDGGWMAG</sequence>
<dbReference type="PRINTS" id="PR00081">
    <property type="entry name" value="GDHRDH"/>
</dbReference>
<dbReference type="InterPro" id="IPR002347">
    <property type="entry name" value="SDR_fam"/>
</dbReference>
<dbReference type="GO" id="GO:0016616">
    <property type="term" value="F:oxidoreductase activity, acting on the CH-OH group of donors, NAD or NADP as acceptor"/>
    <property type="evidence" value="ECO:0007669"/>
    <property type="project" value="TreeGrafter"/>
</dbReference>
<gene>
    <name evidence="2" type="ORF">GGE15_003416</name>
</gene>
<name>A0A7W6UL60_9HYPH</name>
<evidence type="ECO:0000256" key="1">
    <source>
        <dbReference type="ARBA" id="ARBA00006484"/>
    </source>
</evidence>
<accession>A0A7W6UL60</accession>
<reference evidence="2 3" key="1">
    <citation type="submission" date="2020-08" db="EMBL/GenBank/DDBJ databases">
        <title>Genomic Encyclopedia of Type Strains, Phase IV (KMG-V): Genome sequencing to study the core and pangenomes of soil and plant-associated prokaryotes.</title>
        <authorList>
            <person name="Whitman W."/>
        </authorList>
    </citation>
    <scope>NUCLEOTIDE SEQUENCE [LARGE SCALE GENOMIC DNA]</scope>
    <source>
        <strain evidence="2 3">SEMIA 414</strain>
    </source>
</reference>
<dbReference type="AlphaFoldDB" id="A0A7W6UL60"/>
<dbReference type="Gene3D" id="3.40.50.720">
    <property type="entry name" value="NAD(P)-binding Rossmann-like Domain"/>
    <property type="match status" value="1"/>
</dbReference>
<dbReference type="EMBL" id="JACIHI010000007">
    <property type="protein sequence ID" value="MBB4440140.1"/>
    <property type="molecule type" value="Genomic_DNA"/>
</dbReference>
<dbReference type="RefSeq" id="WP_064649875.1">
    <property type="nucleotide sequence ID" value="NZ_JACIHI010000007.1"/>
</dbReference>
<dbReference type="PROSITE" id="PS00061">
    <property type="entry name" value="ADH_SHORT"/>
    <property type="match status" value="1"/>
</dbReference>
<dbReference type="Pfam" id="PF13561">
    <property type="entry name" value="adh_short_C2"/>
    <property type="match status" value="1"/>
</dbReference>
<evidence type="ECO:0000313" key="2">
    <source>
        <dbReference type="EMBL" id="MBB4440140.1"/>
    </source>
</evidence>
<dbReference type="InterPro" id="IPR020904">
    <property type="entry name" value="Sc_DH/Rdtase_CS"/>
</dbReference>
<comment type="caution">
    <text evidence="2">The sequence shown here is derived from an EMBL/GenBank/DDBJ whole genome shotgun (WGS) entry which is preliminary data.</text>
</comment>
<comment type="similarity">
    <text evidence="1">Belongs to the short-chain dehydrogenases/reductases (SDR) family.</text>
</comment>
<dbReference type="PRINTS" id="PR00080">
    <property type="entry name" value="SDRFAMILY"/>
</dbReference>
<dbReference type="PANTHER" id="PTHR42760:SF124">
    <property type="entry name" value="SHORT-CHAIN DEHYDROGENASE_REDUCTASE"/>
    <property type="match status" value="1"/>
</dbReference>
<dbReference type="Proteomes" id="UP000533724">
    <property type="component" value="Unassembled WGS sequence"/>
</dbReference>
<dbReference type="FunFam" id="3.40.50.720:FF:000084">
    <property type="entry name" value="Short-chain dehydrogenase reductase"/>
    <property type="match status" value="1"/>
</dbReference>
<organism evidence="2 3">
    <name type="scientific">Rhizobium esperanzae</name>
    <dbReference type="NCBI Taxonomy" id="1967781"/>
    <lineage>
        <taxon>Bacteria</taxon>
        <taxon>Pseudomonadati</taxon>
        <taxon>Pseudomonadota</taxon>
        <taxon>Alphaproteobacteria</taxon>
        <taxon>Hyphomicrobiales</taxon>
        <taxon>Rhizobiaceae</taxon>
        <taxon>Rhizobium/Agrobacterium group</taxon>
        <taxon>Rhizobium</taxon>
    </lineage>
</organism>
<dbReference type="NCBIfam" id="NF005559">
    <property type="entry name" value="PRK07231.1"/>
    <property type="match status" value="1"/>
</dbReference>
<protein>
    <submittedName>
        <fullName evidence="2">NAD(P)-dependent dehydrogenase (Short-subunit alcohol dehydrogenase family)</fullName>
    </submittedName>
</protein>
<evidence type="ECO:0000313" key="3">
    <source>
        <dbReference type="Proteomes" id="UP000533724"/>
    </source>
</evidence>
<proteinExistence type="inferred from homology"/>
<dbReference type="PANTHER" id="PTHR42760">
    <property type="entry name" value="SHORT-CHAIN DEHYDROGENASES/REDUCTASES FAMILY MEMBER"/>
    <property type="match status" value="1"/>
</dbReference>
<dbReference type="InterPro" id="IPR036291">
    <property type="entry name" value="NAD(P)-bd_dom_sf"/>
</dbReference>